<reference evidence="1 2" key="1">
    <citation type="submission" date="2023-07" db="EMBL/GenBank/DDBJ databases">
        <authorList>
            <person name="Lian W.-H."/>
        </authorList>
    </citation>
    <scope>NUCLEOTIDE SEQUENCE [LARGE SCALE GENOMIC DNA]</scope>
    <source>
        <strain evidence="1 2">SYSU DXS3180</strain>
    </source>
</reference>
<dbReference type="Gene3D" id="2.40.160.20">
    <property type="match status" value="1"/>
</dbReference>
<evidence type="ECO:0000313" key="2">
    <source>
        <dbReference type="Proteomes" id="UP001560573"/>
    </source>
</evidence>
<gene>
    <name evidence="1" type="ORF">QTN47_18430</name>
</gene>
<dbReference type="SUPFAM" id="SSF56925">
    <property type="entry name" value="OMPA-like"/>
    <property type="match status" value="1"/>
</dbReference>
<dbReference type="Proteomes" id="UP001560573">
    <property type="component" value="Unassembled WGS sequence"/>
</dbReference>
<comment type="caution">
    <text evidence="1">The sequence shown here is derived from an EMBL/GenBank/DDBJ whole genome shotgun (WGS) entry which is preliminary data.</text>
</comment>
<accession>A0ABV3ZK65</accession>
<protein>
    <submittedName>
        <fullName evidence="1">Outer membrane beta-barrel protein</fullName>
    </submittedName>
</protein>
<dbReference type="EMBL" id="JAULBC010000006">
    <property type="protein sequence ID" value="MEX6689491.1"/>
    <property type="molecule type" value="Genomic_DNA"/>
</dbReference>
<dbReference type="RefSeq" id="WP_369330898.1">
    <property type="nucleotide sequence ID" value="NZ_JAULBC010000006.1"/>
</dbReference>
<proteinExistence type="predicted"/>
<dbReference type="InterPro" id="IPR011250">
    <property type="entry name" value="OMP/PagP_B-barrel"/>
</dbReference>
<evidence type="ECO:0000313" key="1">
    <source>
        <dbReference type="EMBL" id="MEX6689491.1"/>
    </source>
</evidence>
<name>A0ABV3ZK65_9BACT</name>
<sequence length="232" mass="24850">MAKKILLLMLAGCLVYTGYSQNVRLNAYGAYVFDDKVDSYYSNTSYFNGTIKGGFLWGAGLEYRVHQYYGIELMYQRLDTHAPTEYYDPGGQGGIGSGVKHTNFDLGINYIMVGGARTFHPSEKVEPYGGFMLGMAIVDAKNPDKGTSASATKFAWGLRLGTNIWTSGKVGIKLQTQLLSVPQGAGGALYFGTGGAGAGVSTYSTMLQFVLGGGLTFKLGQQKAPSTAPKSY</sequence>
<organism evidence="1 2">
    <name type="scientific">Danxiaibacter flavus</name>
    <dbReference type="NCBI Taxonomy" id="3049108"/>
    <lineage>
        <taxon>Bacteria</taxon>
        <taxon>Pseudomonadati</taxon>
        <taxon>Bacteroidota</taxon>
        <taxon>Chitinophagia</taxon>
        <taxon>Chitinophagales</taxon>
        <taxon>Chitinophagaceae</taxon>
        <taxon>Danxiaibacter</taxon>
    </lineage>
</organism>
<keyword evidence="2" id="KW-1185">Reference proteome</keyword>